<sequence length="319" mass="35103">MKSTFFKAAKPQLFAAAALMLASFSASAEEKVTLMLDWFVNPNHGPIILAKEKGWFAEQGLDVQIQEPADPSVPDKLVAAGRIDLAVSYQSTLISSTAAELPLVRSATLISGPLNSLIVLDKSGIKSLADLKGKNIGVAIGGNEDATIGTMLRSEGVDMDTVKIINVGWALSSSLASGKVDAIWGGLRNFELNQLAIEGYDATAFYPEEHGVPPYDELIFVANKNKYNPDTINKFNTAIEKATVYLINHPEQAWKEFVAYSPDTLNNDLNRRAWEDTLTRFALRPGAVELKRYDEYAEFMKQHNIIKTLPQAKDYVLTY</sequence>
<dbReference type="EMBL" id="JAWJZI010000001">
    <property type="protein sequence ID" value="MDV5167708.1"/>
    <property type="molecule type" value="Genomic_DNA"/>
</dbReference>
<dbReference type="SUPFAM" id="SSF53850">
    <property type="entry name" value="Periplasmic binding protein-like II"/>
    <property type="match status" value="1"/>
</dbReference>
<dbReference type="InterPro" id="IPR027939">
    <property type="entry name" value="NMT1/THI5"/>
</dbReference>
<gene>
    <name evidence="3" type="ORF">R2X38_01690</name>
</gene>
<proteinExistence type="predicted"/>
<evidence type="ECO:0000256" key="1">
    <source>
        <dbReference type="SAM" id="SignalP"/>
    </source>
</evidence>
<evidence type="ECO:0000313" key="3">
    <source>
        <dbReference type="EMBL" id="MDV5167708.1"/>
    </source>
</evidence>
<feature type="domain" description="SsuA/THI5-like" evidence="2">
    <location>
        <begin position="41"/>
        <end position="253"/>
    </location>
</feature>
<feature type="chain" id="PRO_5045961358" evidence="1">
    <location>
        <begin position="29"/>
        <end position="319"/>
    </location>
</feature>
<name>A0ABU3ZCK8_9GAMM</name>
<dbReference type="InterPro" id="IPR015168">
    <property type="entry name" value="SsuA/THI5"/>
</dbReference>
<keyword evidence="4" id="KW-1185">Reference proteome</keyword>
<keyword evidence="1" id="KW-0732">Signal</keyword>
<dbReference type="Gene3D" id="3.40.190.10">
    <property type="entry name" value="Periplasmic binding protein-like II"/>
    <property type="match status" value="2"/>
</dbReference>
<dbReference type="Pfam" id="PF09084">
    <property type="entry name" value="NMT1"/>
    <property type="match status" value="1"/>
</dbReference>
<feature type="signal peptide" evidence="1">
    <location>
        <begin position="1"/>
        <end position="28"/>
    </location>
</feature>
<dbReference type="PANTHER" id="PTHR31528">
    <property type="entry name" value="4-AMINO-5-HYDROXYMETHYL-2-METHYLPYRIMIDINE PHOSPHATE SYNTHASE THI11-RELATED"/>
    <property type="match status" value="1"/>
</dbReference>
<dbReference type="PANTHER" id="PTHR31528:SF3">
    <property type="entry name" value="THIAMINE BIOSYNTHESIS PROTEIN HI_0357-RELATED"/>
    <property type="match status" value="1"/>
</dbReference>
<dbReference type="RefSeq" id="WP_317520276.1">
    <property type="nucleotide sequence ID" value="NZ_JAWJZI010000001.1"/>
</dbReference>
<dbReference type="Proteomes" id="UP001186452">
    <property type="component" value="Unassembled WGS sequence"/>
</dbReference>
<evidence type="ECO:0000259" key="2">
    <source>
        <dbReference type="Pfam" id="PF09084"/>
    </source>
</evidence>
<comment type="caution">
    <text evidence="3">The sequence shown here is derived from an EMBL/GenBank/DDBJ whole genome shotgun (WGS) entry which is preliminary data.</text>
</comment>
<organism evidence="3 4">
    <name type="scientific">Photobacterium rosenbergii</name>
    <dbReference type="NCBI Taxonomy" id="294936"/>
    <lineage>
        <taxon>Bacteria</taxon>
        <taxon>Pseudomonadati</taxon>
        <taxon>Pseudomonadota</taxon>
        <taxon>Gammaproteobacteria</taxon>
        <taxon>Vibrionales</taxon>
        <taxon>Vibrionaceae</taxon>
        <taxon>Photobacterium</taxon>
    </lineage>
</organism>
<protein>
    <submittedName>
        <fullName evidence="3">ABC transporter substrate-binding protein</fullName>
    </submittedName>
</protein>
<accession>A0ABU3ZCK8</accession>
<evidence type="ECO:0000313" key="4">
    <source>
        <dbReference type="Proteomes" id="UP001186452"/>
    </source>
</evidence>
<reference evidence="3 4" key="1">
    <citation type="submission" date="2023-10" db="EMBL/GenBank/DDBJ databases">
        <title>Marine bacteria isolated from horseshoe crab.</title>
        <authorList>
            <person name="Cheng T.H."/>
        </authorList>
    </citation>
    <scope>NUCLEOTIDE SEQUENCE [LARGE SCALE GENOMIC DNA]</scope>
    <source>
        <strain evidence="3 4">HSC6</strain>
    </source>
</reference>